<evidence type="ECO:0000256" key="1">
    <source>
        <dbReference type="ARBA" id="ARBA00004123"/>
    </source>
</evidence>
<dbReference type="PANTHER" id="PTHR45776:SF2">
    <property type="entry name" value="MIP04163P"/>
    <property type="match status" value="1"/>
</dbReference>
<dbReference type="Pfam" id="PF15951">
    <property type="entry name" value="MITF_TFEB_C_3_N"/>
    <property type="match status" value="1"/>
</dbReference>
<keyword evidence="2" id="KW-0805">Transcription regulation</keyword>
<dbReference type="AlphaFoldDB" id="A0A3B4AXJ5"/>
<dbReference type="GO" id="GO:0000981">
    <property type="term" value="F:DNA-binding transcription factor activity, RNA polymerase II-specific"/>
    <property type="evidence" value="ECO:0007669"/>
    <property type="project" value="TreeGrafter"/>
</dbReference>
<dbReference type="GO" id="GO:0005634">
    <property type="term" value="C:nucleus"/>
    <property type="evidence" value="ECO:0007669"/>
    <property type="project" value="UniProtKB-SubCell"/>
</dbReference>
<name>A0A3B4AXJ5_9GOBI</name>
<evidence type="ECO:0000313" key="8">
    <source>
        <dbReference type="Ensembl" id="ENSPMGP00000021455.1"/>
    </source>
</evidence>
<keyword evidence="4" id="KW-0804">Transcription</keyword>
<keyword evidence="3" id="KW-0238">DNA-binding</keyword>
<evidence type="ECO:0000256" key="4">
    <source>
        <dbReference type="ARBA" id="ARBA00023163"/>
    </source>
</evidence>
<evidence type="ECO:0000256" key="5">
    <source>
        <dbReference type="ARBA" id="ARBA00023242"/>
    </source>
</evidence>
<reference evidence="8" key="1">
    <citation type="submission" date="2025-08" db="UniProtKB">
        <authorList>
            <consortium name="Ensembl"/>
        </authorList>
    </citation>
    <scope>IDENTIFICATION</scope>
</reference>
<reference evidence="8" key="2">
    <citation type="submission" date="2025-09" db="UniProtKB">
        <authorList>
            <consortium name="Ensembl"/>
        </authorList>
    </citation>
    <scope>IDENTIFICATION</scope>
</reference>
<evidence type="ECO:0000256" key="6">
    <source>
        <dbReference type="SAM" id="MobiDB-lite"/>
    </source>
</evidence>
<dbReference type="PANTHER" id="PTHR45776">
    <property type="entry name" value="MIP04163P"/>
    <property type="match status" value="1"/>
</dbReference>
<accession>A0A3B4AXJ5</accession>
<dbReference type="Proteomes" id="UP000261520">
    <property type="component" value="Unplaced"/>
</dbReference>
<sequence>MSKTELDLLFSFSPQVQTGLENPTRYHIQQAQRQQVKQYLSTTQSKAANHDATKRQTDPALKRDSTHKTSPAPLSPKQEVLCALIEAHSPQRLNI</sequence>
<dbReference type="Ensembl" id="ENSPMGT00000022855.1">
    <property type="protein sequence ID" value="ENSPMGP00000021455.1"/>
    <property type="gene ID" value="ENSPMGG00000017373.1"/>
</dbReference>
<feature type="region of interest" description="Disordered" evidence="6">
    <location>
        <begin position="38"/>
        <end position="77"/>
    </location>
</feature>
<evidence type="ECO:0000313" key="9">
    <source>
        <dbReference type="Proteomes" id="UP000261520"/>
    </source>
</evidence>
<dbReference type="GO" id="GO:0000978">
    <property type="term" value="F:RNA polymerase II cis-regulatory region sequence-specific DNA binding"/>
    <property type="evidence" value="ECO:0007669"/>
    <property type="project" value="TreeGrafter"/>
</dbReference>
<feature type="compositionally biased region" description="Basic and acidic residues" evidence="6">
    <location>
        <begin position="48"/>
        <end position="67"/>
    </location>
</feature>
<feature type="compositionally biased region" description="Polar residues" evidence="6">
    <location>
        <begin position="38"/>
        <end position="47"/>
    </location>
</feature>
<feature type="domain" description="MiT/TFE transcription factors N-terminal" evidence="7">
    <location>
        <begin position="15"/>
        <end position="76"/>
    </location>
</feature>
<organism evidence="8 9">
    <name type="scientific">Periophthalmus magnuspinnatus</name>
    <dbReference type="NCBI Taxonomy" id="409849"/>
    <lineage>
        <taxon>Eukaryota</taxon>
        <taxon>Metazoa</taxon>
        <taxon>Chordata</taxon>
        <taxon>Craniata</taxon>
        <taxon>Vertebrata</taxon>
        <taxon>Euteleostomi</taxon>
        <taxon>Actinopterygii</taxon>
        <taxon>Neopterygii</taxon>
        <taxon>Teleostei</taxon>
        <taxon>Neoteleostei</taxon>
        <taxon>Acanthomorphata</taxon>
        <taxon>Gobiaria</taxon>
        <taxon>Gobiiformes</taxon>
        <taxon>Gobioidei</taxon>
        <taxon>Gobiidae</taxon>
        <taxon>Oxudercinae</taxon>
        <taxon>Periophthalmus</taxon>
    </lineage>
</organism>
<keyword evidence="9" id="KW-1185">Reference proteome</keyword>
<evidence type="ECO:0000256" key="2">
    <source>
        <dbReference type="ARBA" id="ARBA00023015"/>
    </source>
</evidence>
<dbReference type="InterPro" id="IPR031867">
    <property type="entry name" value="MiT/TFE_N"/>
</dbReference>
<evidence type="ECO:0000259" key="7">
    <source>
        <dbReference type="Pfam" id="PF15951"/>
    </source>
</evidence>
<comment type="subcellular location">
    <subcellularLocation>
        <location evidence="1">Nucleus</location>
    </subcellularLocation>
</comment>
<evidence type="ECO:0000256" key="3">
    <source>
        <dbReference type="ARBA" id="ARBA00023125"/>
    </source>
</evidence>
<dbReference type="STRING" id="409849.ENSPMGP00000021455"/>
<keyword evidence="5" id="KW-0539">Nucleus</keyword>
<protein>
    <recommendedName>
        <fullName evidence="7">MiT/TFE transcription factors N-terminal domain-containing protein</fullName>
    </recommendedName>
</protein>
<proteinExistence type="predicted"/>